<dbReference type="Proteomes" id="UP000295632">
    <property type="component" value="Unassembled WGS sequence"/>
</dbReference>
<organism evidence="9 10">
    <name type="scientific">Aureibacillus halotolerans</name>
    <dbReference type="NCBI Taxonomy" id="1508390"/>
    <lineage>
        <taxon>Bacteria</taxon>
        <taxon>Bacillati</taxon>
        <taxon>Bacillota</taxon>
        <taxon>Bacilli</taxon>
        <taxon>Bacillales</taxon>
        <taxon>Bacillaceae</taxon>
        <taxon>Aureibacillus</taxon>
    </lineage>
</organism>
<dbReference type="InterPro" id="IPR000515">
    <property type="entry name" value="MetI-like"/>
</dbReference>
<feature type="transmembrane region" description="Helical" evidence="7">
    <location>
        <begin position="175"/>
        <end position="197"/>
    </location>
</feature>
<dbReference type="OrthoDB" id="9810086at2"/>
<comment type="similarity">
    <text evidence="7">Belongs to the binding-protein-dependent transport system permease family.</text>
</comment>
<evidence type="ECO:0000259" key="8">
    <source>
        <dbReference type="PROSITE" id="PS50928"/>
    </source>
</evidence>
<feature type="transmembrane region" description="Helical" evidence="7">
    <location>
        <begin position="134"/>
        <end position="154"/>
    </location>
</feature>
<evidence type="ECO:0000256" key="5">
    <source>
        <dbReference type="ARBA" id="ARBA00022989"/>
    </source>
</evidence>
<feature type="domain" description="ABC transmembrane type-1" evidence="8">
    <location>
        <begin position="67"/>
        <end position="264"/>
    </location>
</feature>
<comment type="caution">
    <text evidence="9">The sequence shown here is derived from an EMBL/GenBank/DDBJ whole genome shotgun (WGS) entry which is preliminary data.</text>
</comment>
<keyword evidence="2 7" id="KW-0813">Transport</keyword>
<dbReference type="Pfam" id="PF00528">
    <property type="entry name" value="BPD_transp_1"/>
    <property type="match status" value="1"/>
</dbReference>
<keyword evidence="3" id="KW-1003">Cell membrane</keyword>
<keyword evidence="5 7" id="KW-1133">Transmembrane helix</keyword>
<dbReference type="PANTHER" id="PTHR43744:SF9">
    <property type="entry name" value="POLYGALACTURONAN_RHAMNOGALACTURONAN TRANSPORT SYSTEM PERMEASE PROTEIN YTCP"/>
    <property type="match status" value="1"/>
</dbReference>
<dbReference type="GO" id="GO:0055085">
    <property type="term" value="P:transmembrane transport"/>
    <property type="evidence" value="ECO:0007669"/>
    <property type="project" value="InterPro"/>
</dbReference>
<gene>
    <name evidence="9" type="ORF">EV213_101322</name>
</gene>
<evidence type="ECO:0000256" key="6">
    <source>
        <dbReference type="ARBA" id="ARBA00023136"/>
    </source>
</evidence>
<feature type="transmembrane region" description="Helical" evidence="7">
    <location>
        <begin position="251"/>
        <end position="270"/>
    </location>
</feature>
<comment type="subcellular location">
    <subcellularLocation>
        <location evidence="1 7">Cell membrane</location>
        <topology evidence="1 7">Multi-pass membrane protein</topology>
    </subcellularLocation>
</comment>
<feature type="transmembrane region" description="Helical" evidence="7">
    <location>
        <begin position="102"/>
        <end position="122"/>
    </location>
</feature>
<keyword evidence="10" id="KW-1185">Reference proteome</keyword>
<dbReference type="SUPFAM" id="SSF161098">
    <property type="entry name" value="MetI-like"/>
    <property type="match status" value="1"/>
</dbReference>
<evidence type="ECO:0000313" key="10">
    <source>
        <dbReference type="Proteomes" id="UP000295632"/>
    </source>
</evidence>
<keyword evidence="4 7" id="KW-0812">Transmembrane</keyword>
<dbReference type="GO" id="GO:0005886">
    <property type="term" value="C:plasma membrane"/>
    <property type="evidence" value="ECO:0007669"/>
    <property type="project" value="UniProtKB-SubCell"/>
</dbReference>
<sequence>MTNNSFLGRLFDGCNYVFLTLLGIATLLPFVYVVVSSFSNSTDLIPTSFSFDAYAYIFSTATFPRSMLVSVYITIVGTAIHLVLASLMAYALSHTALPGRSIIMLLVVFTMIFNGGMIPTYFVVEGVGLTDTLWALMIPNALSAFNLIILKSFFQSIPNELKESAKMDGAHEIRVLTQIVLPLSLPALAALGLFHAVGLWNQYFNAILYINDSSKWPVQVLLRQVVILSQGAVGESGGEVASDSVMLSQGIKMAVIVVSIVPIMLVYPFLQKHFAKGVLLGSVKG</sequence>
<dbReference type="EMBL" id="SNYJ01000001">
    <property type="protein sequence ID" value="TDQ42892.1"/>
    <property type="molecule type" value="Genomic_DNA"/>
</dbReference>
<reference evidence="9 10" key="1">
    <citation type="submission" date="2019-03" db="EMBL/GenBank/DDBJ databases">
        <title>Genomic Encyclopedia of Type Strains, Phase IV (KMG-IV): sequencing the most valuable type-strain genomes for metagenomic binning, comparative biology and taxonomic classification.</title>
        <authorList>
            <person name="Goeker M."/>
        </authorList>
    </citation>
    <scope>NUCLEOTIDE SEQUENCE [LARGE SCALE GENOMIC DNA]</scope>
    <source>
        <strain evidence="9 10">DSM 28697</strain>
    </source>
</reference>
<keyword evidence="6 7" id="KW-0472">Membrane</keyword>
<dbReference type="Gene3D" id="1.10.3720.10">
    <property type="entry name" value="MetI-like"/>
    <property type="match status" value="1"/>
</dbReference>
<name>A0A4R6UAI5_9BACI</name>
<evidence type="ECO:0000256" key="2">
    <source>
        <dbReference type="ARBA" id="ARBA00022448"/>
    </source>
</evidence>
<dbReference type="PANTHER" id="PTHR43744">
    <property type="entry name" value="ABC TRANSPORTER PERMEASE PROTEIN MG189-RELATED-RELATED"/>
    <property type="match status" value="1"/>
</dbReference>
<evidence type="ECO:0000256" key="3">
    <source>
        <dbReference type="ARBA" id="ARBA00022475"/>
    </source>
</evidence>
<evidence type="ECO:0000256" key="7">
    <source>
        <dbReference type="RuleBase" id="RU363032"/>
    </source>
</evidence>
<dbReference type="AlphaFoldDB" id="A0A4R6UAI5"/>
<protein>
    <submittedName>
        <fullName evidence="9">Putative aldouronate transport system permease protein</fullName>
    </submittedName>
</protein>
<accession>A0A4R6UAI5</accession>
<dbReference type="PROSITE" id="PS50928">
    <property type="entry name" value="ABC_TM1"/>
    <property type="match status" value="1"/>
</dbReference>
<feature type="transmembrane region" description="Helical" evidence="7">
    <location>
        <begin position="16"/>
        <end position="35"/>
    </location>
</feature>
<dbReference type="RefSeq" id="WP_133578715.1">
    <property type="nucleotide sequence ID" value="NZ_SNYJ01000001.1"/>
</dbReference>
<proteinExistence type="inferred from homology"/>
<feature type="transmembrane region" description="Helical" evidence="7">
    <location>
        <begin position="69"/>
        <end position="90"/>
    </location>
</feature>
<evidence type="ECO:0000256" key="4">
    <source>
        <dbReference type="ARBA" id="ARBA00022692"/>
    </source>
</evidence>
<dbReference type="InterPro" id="IPR035906">
    <property type="entry name" value="MetI-like_sf"/>
</dbReference>
<dbReference type="CDD" id="cd06261">
    <property type="entry name" value="TM_PBP2"/>
    <property type="match status" value="1"/>
</dbReference>
<evidence type="ECO:0000313" key="9">
    <source>
        <dbReference type="EMBL" id="TDQ42892.1"/>
    </source>
</evidence>
<evidence type="ECO:0000256" key="1">
    <source>
        <dbReference type="ARBA" id="ARBA00004651"/>
    </source>
</evidence>